<dbReference type="Proteomes" id="UP000319103">
    <property type="component" value="Unassembled WGS sequence"/>
</dbReference>
<feature type="region of interest" description="Disordered" evidence="5">
    <location>
        <begin position="66"/>
        <end position="189"/>
    </location>
</feature>
<comment type="similarity">
    <text evidence="1">Belongs to the peptidase C40 family.</text>
</comment>
<name>A0A540W2G8_9ACTN</name>
<dbReference type="InterPro" id="IPR038765">
    <property type="entry name" value="Papain-like_cys_pep_sf"/>
</dbReference>
<dbReference type="PROSITE" id="PS51935">
    <property type="entry name" value="NLPC_P60"/>
    <property type="match status" value="1"/>
</dbReference>
<dbReference type="SUPFAM" id="SSF54001">
    <property type="entry name" value="Cysteine proteinases"/>
    <property type="match status" value="1"/>
</dbReference>
<dbReference type="RefSeq" id="WP_141633896.1">
    <property type="nucleotide sequence ID" value="NZ_VIGB01000003.1"/>
</dbReference>
<dbReference type="Gene3D" id="3.90.1720.10">
    <property type="entry name" value="endopeptidase domain like (from Nostoc punctiforme)"/>
    <property type="match status" value="1"/>
</dbReference>
<keyword evidence="3" id="KW-0378">Hydrolase</keyword>
<feature type="region of interest" description="Disordered" evidence="5">
    <location>
        <begin position="220"/>
        <end position="245"/>
    </location>
</feature>
<protein>
    <recommendedName>
        <fullName evidence="6">NlpC/P60 domain-containing protein</fullName>
    </recommendedName>
</protein>
<feature type="compositionally biased region" description="Low complexity" evidence="5">
    <location>
        <begin position="66"/>
        <end position="84"/>
    </location>
</feature>
<comment type="caution">
    <text evidence="7">The sequence shown here is derived from an EMBL/GenBank/DDBJ whole genome shotgun (WGS) entry which is preliminary data.</text>
</comment>
<dbReference type="Pfam" id="PF00877">
    <property type="entry name" value="NLPC_P60"/>
    <property type="match status" value="1"/>
</dbReference>
<evidence type="ECO:0000259" key="6">
    <source>
        <dbReference type="PROSITE" id="PS51935"/>
    </source>
</evidence>
<evidence type="ECO:0000256" key="1">
    <source>
        <dbReference type="ARBA" id="ARBA00007074"/>
    </source>
</evidence>
<proteinExistence type="inferred from homology"/>
<keyword evidence="4" id="KW-0788">Thiol protease</keyword>
<keyword evidence="2" id="KW-0645">Protease</keyword>
<evidence type="ECO:0000313" key="7">
    <source>
        <dbReference type="EMBL" id="TQF03228.1"/>
    </source>
</evidence>
<sequence>MKPKQECPAIPVDPAVQDAAHAGRGGRLCRRLGLTAALVAGAGSIVLGADLAQAVPAAVASAARPGLVSADDSSSTDVTATADDTTTDDMTADDDSDSVQVADDRSDDEQAGDDQGSDVQAADDQNADDQGSDTQGSDDQNADDQGSDTQGSDDQTSNVQNSDLQSADDGSATDSTASGDDNGGGGGEIHQGWDGSVYWFHNAAGEWRYTSHRDIYLNRTGSTPEHRRSMSPSKGSAGAHSATANASHGSVEAAVKFALAQIGKPFVLGATGPNAYDCSGLIQRSFRQAGISLPRVANDQYAATTPISASQLRRGDLLFWSSNGNARGIHHGAIYLGDGTYVEAPRAGANVRIHKLIRAYWPSQMGRP</sequence>
<feature type="compositionally biased region" description="Low complexity" evidence="5">
    <location>
        <begin position="147"/>
        <end position="157"/>
    </location>
</feature>
<dbReference type="EMBL" id="VIGB01000003">
    <property type="protein sequence ID" value="TQF03228.1"/>
    <property type="molecule type" value="Genomic_DNA"/>
</dbReference>
<dbReference type="PANTHER" id="PTHR47053">
    <property type="entry name" value="MUREIN DD-ENDOPEPTIDASE MEPH-RELATED"/>
    <property type="match status" value="1"/>
</dbReference>
<reference evidence="7 8" key="1">
    <citation type="submission" date="2019-06" db="EMBL/GenBank/DDBJ databases">
        <title>Description of Kitasatospora acidophila sp. nov. isolated from pine grove soil, and reclassification of Streptomyces novaecaesareae to Kitasatospora novaeceasareae comb. nov.</title>
        <authorList>
            <person name="Kim M.J."/>
        </authorList>
    </citation>
    <scope>NUCLEOTIDE SEQUENCE [LARGE SCALE GENOMIC DNA]</scope>
    <source>
        <strain evidence="7 8">MMS16-CNU292</strain>
    </source>
</reference>
<dbReference type="InterPro" id="IPR051202">
    <property type="entry name" value="Peptidase_C40"/>
</dbReference>
<feature type="domain" description="NlpC/P60" evidence="6">
    <location>
        <begin position="248"/>
        <end position="368"/>
    </location>
</feature>
<dbReference type="AlphaFoldDB" id="A0A540W2G8"/>
<keyword evidence="8" id="KW-1185">Reference proteome</keyword>
<accession>A0A540W2G8</accession>
<evidence type="ECO:0000313" key="8">
    <source>
        <dbReference type="Proteomes" id="UP000319103"/>
    </source>
</evidence>
<feature type="compositionally biased region" description="Acidic residues" evidence="5">
    <location>
        <begin position="105"/>
        <end position="116"/>
    </location>
</feature>
<dbReference type="PANTHER" id="PTHR47053:SF1">
    <property type="entry name" value="MUREIN DD-ENDOPEPTIDASE MEPH-RELATED"/>
    <property type="match status" value="1"/>
</dbReference>
<dbReference type="GO" id="GO:0008234">
    <property type="term" value="F:cysteine-type peptidase activity"/>
    <property type="evidence" value="ECO:0007669"/>
    <property type="project" value="UniProtKB-KW"/>
</dbReference>
<gene>
    <name evidence="7" type="ORF">E6W39_14455</name>
</gene>
<dbReference type="OrthoDB" id="5177647at2"/>
<evidence type="ECO:0000256" key="4">
    <source>
        <dbReference type="ARBA" id="ARBA00022807"/>
    </source>
</evidence>
<evidence type="ECO:0000256" key="5">
    <source>
        <dbReference type="SAM" id="MobiDB-lite"/>
    </source>
</evidence>
<evidence type="ECO:0000256" key="2">
    <source>
        <dbReference type="ARBA" id="ARBA00022670"/>
    </source>
</evidence>
<organism evidence="7 8">
    <name type="scientific">Kitasatospora acidiphila</name>
    <dbReference type="NCBI Taxonomy" id="2567942"/>
    <lineage>
        <taxon>Bacteria</taxon>
        <taxon>Bacillati</taxon>
        <taxon>Actinomycetota</taxon>
        <taxon>Actinomycetes</taxon>
        <taxon>Kitasatosporales</taxon>
        <taxon>Streptomycetaceae</taxon>
        <taxon>Kitasatospora</taxon>
    </lineage>
</organism>
<evidence type="ECO:0000256" key="3">
    <source>
        <dbReference type="ARBA" id="ARBA00022801"/>
    </source>
</evidence>
<dbReference type="GO" id="GO:0006508">
    <property type="term" value="P:proteolysis"/>
    <property type="evidence" value="ECO:0007669"/>
    <property type="project" value="UniProtKB-KW"/>
</dbReference>
<feature type="compositionally biased region" description="Acidic residues" evidence="5">
    <location>
        <begin position="85"/>
        <end position="97"/>
    </location>
</feature>
<dbReference type="InterPro" id="IPR000064">
    <property type="entry name" value="NLP_P60_dom"/>
</dbReference>